<dbReference type="EMBL" id="JAOVZW010000002">
    <property type="protein sequence ID" value="MCX8522948.1"/>
    <property type="molecule type" value="Genomic_DNA"/>
</dbReference>
<gene>
    <name evidence="3" type="ORF">OF897_03300</name>
</gene>
<feature type="region of interest" description="Disordered" evidence="1">
    <location>
        <begin position="248"/>
        <end position="268"/>
    </location>
</feature>
<evidence type="ECO:0000313" key="3">
    <source>
        <dbReference type="EMBL" id="MCX8522948.1"/>
    </source>
</evidence>
<feature type="compositionally biased region" description="Gly residues" evidence="1">
    <location>
        <begin position="250"/>
        <end position="262"/>
    </location>
</feature>
<keyword evidence="4" id="KW-1185">Reference proteome</keyword>
<dbReference type="PROSITE" id="PS51257">
    <property type="entry name" value="PROKAR_LIPOPROTEIN"/>
    <property type="match status" value="1"/>
</dbReference>
<evidence type="ECO:0000256" key="1">
    <source>
        <dbReference type="SAM" id="MobiDB-lite"/>
    </source>
</evidence>
<name>A0ABT3XLD6_9FLAO</name>
<dbReference type="RefSeq" id="WP_267264269.1">
    <property type="nucleotide sequence ID" value="NZ_JAOVZW010000002.1"/>
</dbReference>
<feature type="chain" id="PRO_5045131990" description="Lipoprotein" evidence="2">
    <location>
        <begin position="22"/>
        <end position="513"/>
    </location>
</feature>
<accession>A0ABT3XLD6</accession>
<dbReference type="Proteomes" id="UP001073122">
    <property type="component" value="Unassembled WGS sequence"/>
</dbReference>
<comment type="caution">
    <text evidence="3">The sequence shown here is derived from an EMBL/GenBank/DDBJ whole genome shotgun (WGS) entry which is preliminary data.</text>
</comment>
<evidence type="ECO:0000313" key="4">
    <source>
        <dbReference type="Proteomes" id="UP001073122"/>
    </source>
</evidence>
<sequence>MKKNLFLRLCLILMVTLTVYSCRTDHFQEQETYNNSSKFQLTSKRISLDESKHRSLLLPEIEKAEEGLKNSKTSINGKVINYGNGVSIDTDDMIYIENGPNFHTYTFKIKRENAPENTPLENLLLMPTADGSYKEFLVTYNLSAQEREKVRNGEPVNTNGKTTITELVNGTFNSAGQLAKSTMVCGWSNSVHWARCSEGRHGESNYGSCQFVGDFVDNAGNPGFPPYPYLVSTYSCVEQVDETLMPTDPGVGGGGGGGGPAGNGPDECTTVANNPGEVGIINENGCHVGGATQPNDTRPKNPCTKIKEQREDEEFSKRMDTLKGKTGLTKETGYIQKWGGSYEYKANAGATSNSNTLTLPDVSSNDYIKAFSHTHVDDVPNSENKGIKMFSPADVVYFMDLIQNAQTRGFSLSDPYAVMVTSTRNYQIRFSGNKFQIKTFTDQEKEYHREPFIAAVKEYVDNPKQLEFRFLKYIQKEMLLYGITLYRMNTDGTTTEIKLNADKTDTVENTCPN</sequence>
<reference evidence="3" key="1">
    <citation type="submission" date="2022-10" db="EMBL/GenBank/DDBJ databases">
        <title>Chryseobacterium sp. nov., a novel bacterial species.</title>
        <authorList>
            <person name="Cao Y."/>
        </authorList>
    </citation>
    <scope>NUCLEOTIDE SEQUENCE</scope>
    <source>
        <strain evidence="3">CCTCC AB2015118</strain>
    </source>
</reference>
<organism evidence="3 4">
    <name type="scientific">Chryseobacterium formosus</name>
    <dbReference type="NCBI Taxonomy" id="1537363"/>
    <lineage>
        <taxon>Bacteria</taxon>
        <taxon>Pseudomonadati</taxon>
        <taxon>Bacteroidota</taxon>
        <taxon>Flavobacteriia</taxon>
        <taxon>Flavobacteriales</taxon>
        <taxon>Weeksellaceae</taxon>
        <taxon>Chryseobacterium group</taxon>
        <taxon>Chryseobacterium</taxon>
    </lineage>
</organism>
<feature type="signal peptide" evidence="2">
    <location>
        <begin position="1"/>
        <end position="21"/>
    </location>
</feature>
<proteinExistence type="predicted"/>
<protein>
    <recommendedName>
        <fullName evidence="5">Lipoprotein</fullName>
    </recommendedName>
</protein>
<evidence type="ECO:0000256" key="2">
    <source>
        <dbReference type="SAM" id="SignalP"/>
    </source>
</evidence>
<keyword evidence="2" id="KW-0732">Signal</keyword>
<evidence type="ECO:0008006" key="5">
    <source>
        <dbReference type="Google" id="ProtNLM"/>
    </source>
</evidence>